<feature type="compositionally biased region" description="Basic residues" evidence="1">
    <location>
        <begin position="55"/>
        <end position="78"/>
    </location>
</feature>
<feature type="compositionally biased region" description="Basic and acidic residues" evidence="1">
    <location>
        <begin position="94"/>
        <end position="111"/>
    </location>
</feature>
<dbReference type="AlphaFoldDB" id="A0A7Y4P4Z4"/>
<gene>
    <name evidence="3" type="ORF">HPO96_35950</name>
</gene>
<evidence type="ECO:0000259" key="2">
    <source>
        <dbReference type="Pfam" id="PF14330"/>
    </source>
</evidence>
<sequence length="353" mass="41203">MRRPLHHETAGRRRARHHRRRRLHPGTTEPRSRLYADDRRRAHALRDREPVRDARARRHPGRPLRDVRRPRRPHRPRRGLTVPPGRPVHRQTRRSPDHGLRDHLLHRDPRPAHPGAHRRLGRLHAPDADRTDPRHPRPGARPVRLRPPPLRPQRRPRHPRAGRRTAPRSRRHARGQRSGSGDRHRNRQGRQPPDAAPANRRHELPTQPRLPLFPRRNRTRPGLRIHPQPRRGHHPPGPVPHRDRSPPVTTLADLTTEVRSKNAGPFWLTLELFLRDEPAYQLAADPRLLNERTIAALYAVDETTVQLFRIPTLNVIKISFPRPRSQGSLHDRDMHSGQQHIPLAQLQVQQPPA</sequence>
<protein>
    <submittedName>
        <fullName evidence="3">DUF4387 domain-containing protein</fullName>
    </submittedName>
</protein>
<feature type="region of interest" description="Disordered" evidence="1">
    <location>
        <begin position="1"/>
        <end position="248"/>
    </location>
</feature>
<dbReference type="InterPro" id="IPR025496">
    <property type="entry name" value="DUF4387"/>
</dbReference>
<feature type="compositionally biased region" description="Basic and acidic residues" evidence="1">
    <location>
        <begin position="124"/>
        <end position="135"/>
    </location>
</feature>
<dbReference type="EMBL" id="JABJRC010000014">
    <property type="protein sequence ID" value="NOL45650.1"/>
    <property type="molecule type" value="Genomic_DNA"/>
</dbReference>
<feature type="domain" description="DUF4387" evidence="2">
    <location>
        <begin position="251"/>
        <end position="346"/>
    </location>
</feature>
<feature type="compositionally biased region" description="Basic residues" evidence="1">
    <location>
        <begin position="12"/>
        <end position="24"/>
    </location>
</feature>
<comment type="caution">
    <text evidence="3">The sequence shown here is derived from an EMBL/GenBank/DDBJ whole genome shotgun (WGS) entry which is preliminary data.</text>
</comment>
<feature type="compositionally biased region" description="Basic residues" evidence="1">
    <location>
        <begin position="152"/>
        <end position="175"/>
    </location>
</feature>
<feature type="compositionally biased region" description="Basic and acidic residues" evidence="1">
    <location>
        <begin position="30"/>
        <end position="54"/>
    </location>
</feature>
<dbReference type="Proteomes" id="UP000534306">
    <property type="component" value="Unassembled WGS sequence"/>
</dbReference>
<accession>A0A7Y4P4Z4</accession>
<evidence type="ECO:0000256" key="1">
    <source>
        <dbReference type="SAM" id="MobiDB-lite"/>
    </source>
</evidence>
<name>A0A7Y4P4Z4_9ACTN</name>
<keyword evidence="4" id="KW-1185">Reference proteome</keyword>
<organism evidence="3 4">
    <name type="scientific">Kribbella sandramycini</name>
    <dbReference type="NCBI Taxonomy" id="60450"/>
    <lineage>
        <taxon>Bacteria</taxon>
        <taxon>Bacillati</taxon>
        <taxon>Actinomycetota</taxon>
        <taxon>Actinomycetes</taxon>
        <taxon>Propionibacteriales</taxon>
        <taxon>Kribbellaceae</taxon>
        <taxon>Kribbella</taxon>
    </lineage>
</organism>
<reference evidence="3 4" key="1">
    <citation type="submission" date="2020-05" db="EMBL/GenBank/DDBJ databases">
        <title>Genome sequence of Kribbella sandramycini ATCC 39419.</title>
        <authorList>
            <person name="Maclea K.S."/>
            <person name="Fair J.L."/>
        </authorList>
    </citation>
    <scope>NUCLEOTIDE SEQUENCE [LARGE SCALE GENOMIC DNA]</scope>
    <source>
        <strain evidence="3 4">ATCC 39419</strain>
    </source>
</reference>
<evidence type="ECO:0000313" key="3">
    <source>
        <dbReference type="EMBL" id="NOL45650.1"/>
    </source>
</evidence>
<feature type="compositionally biased region" description="Basic residues" evidence="1">
    <location>
        <begin position="215"/>
        <end position="234"/>
    </location>
</feature>
<evidence type="ECO:0000313" key="4">
    <source>
        <dbReference type="Proteomes" id="UP000534306"/>
    </source>
</evidence>
<feature type="compositionally biased region" description="Basic and acidic residues" evidence="1">
    <location>
        <begin position="1"/>
        <end position="11"/>
    </location>
</feature>
<proteinExistence type="predicted"/>
<dbReference type="Pfam" id="PF14330">
    <property type="entry name" value="DUF4387"/>
    <property type="match status" value="1"/>
</dbReference>